<dbReference type="KEGG" id="orp:MOP44_05720"/>
<accession>A0A9J7BWN7</accession>
<comment type="subcellular location">
    <subcellularLocation>
        <location evidence="1">Cell membrane</location>
        <topology evidence="1">Multi-pass membrane protein</topology>
    </subcellularLocation>
</comment>
<evidence type="ECO:0000256" key="6">
    <source>
        <dbReference type="ARBA" id="ARBA00038076"/>
    </source>
</evidence>
<dbReference type="Proteomes" id="UP001059380">
    <property type="component" value="Chromosome"/>
</dbReference>
<feature type="domain" description="MacB-like periplasmic core" evidence="9">
    <location>
        <begin position="581"/>
        <end position="721"/>
    </location>
</feature>
<dbReference type="InterPro" id="IPR050250">
    <property type="entry name" value="Macrolide_Exporter_MacB"/>
</dbReference>
<feature type="transmembrane region" description="Helical" evidence="7">
    <location>
        <begin position="524"/>
        <end position="545"/>
    </location>
</feature>
<feature type="transmembrane region" description="Helical" evidence="7">
    <location>
        <begin position="467"/>
        <end position="488"/>
    </location>
</feature>
<keyword evidence="3 7" id="KW-0812">Transmembrane</keyword>
<feature type="domain" description="ABC3 transporter permease C-terminal" evidence="8">
    <location>
        <begin position="780"/>
        <end position="893"/>
    </location>
</feature>
<reference evidence="10" key="1">
    <citation type="submission" date="2021-04" db="EMBL/GenBank/DDBJ databases">
        <title>Phylogenetic analysis of Acidobacteriaceae.</title>
        <authorList>
            <person name="Qiu L."/>
            <person name="Zhang Q."/>
        </authorList>
    </citation>
    <scope>NUCLEOTIDE SEQUENCE</scope>
    <source>
        <strain evidence="10">DSM 25168</strain>
    </source>
</reference>
<evidence type="ECO:0000256" key="5">
    <source>
        <dbReference type="ARBA" id="ARBA00023136"/>
    </source>
</evidence>
<evidence type="ECO:0000313" key="10">
    <source>
        <dbReference type="EMBL" id="UWZ85437.1"/>
    </source>
</evidence>
<dbReference type="InterPro" id="IPR003838">
    <property type="entry name" value="ABC3_permease_C"/>
</dbReference>
<evidence type="ECO:0000313" key="11">
    <source>
        <dbReference type="Proteomes" id="UP001059380"/>
    </source>
</evidence>
<dbReference type="GO" id="GO:0022857">
    <property type="term" value="F:transmembrane transporter activity"/>
    <property type="evidence" value="ECO:0007669"/>
    <property type="project" value="TreeGrafter"/>
</dbReference>
<feature type="transmembrane region" description="Helical" evidence="7">
    <location>
        <begin position="776"/>
        <end position="800"/>
    </location>
</feature>
<comment type="similarity">
    <text evidence="6">Belongs to the ABC-4 integral membrane protein family.</text>
</comment>
<feature type="domain" description="ABC3 transporter permease C-terminal" evidence="8">
    <location>
        <begin position="378"/>
        <end position="494"/>
    </location>
</feature>
<evidence type="ECO:0000259" key="9">
    <source>
        <dbReference type="Pfam" id="PF12704"/>
    </source>
</evidence>
<dbReference type="InterPro" id="IPR047928">
    <property type="entry name" value="Perm_prefix_1"/>
</dbReference>
<dbReference type="RefSeq" id="WP_260794968.1">
    <property type="nucleotide sequence ID" value="NZ_CP093313.1"/>
</dbReference>
<evidence type="ECO:0000256" key="4">
    <source>
        <dbReference type="ARBA" id="ARBA00022989"/>
    </source>
</evidence>
<keyword evidence="11" id="KW-1185">Reference proteome</keyword>
<dbReference type="NCBIfam" id="TIGR03434">
    <property type="entry name" value="ADOP"/>
    <property type="match status" value="1"/>
</dbReference>
<evidence type="ECO:0000256" key="7">
    <source>
        <dbReference type="SAM" id="Phobius"/>
    </source>
</evidence>
<feature type="transmembrane region" description="Helical" evidence="7">
    <location>
        <begin position="424"/>
        <end position="447"/>
    </location>
</feature>
<dbReference type="InterPro" id="IPR025857">
    <property type="entry name" value="MacB_PCD"/>
</dbReference>
<dbReference type="Pfam" id="PF02687">
    <property type="entry name" value="FtsX"/>
    <property type="match status" value="2"/>
</dbReference>
<dbReference type="Pfam" id="PF12704">
    <property type="entry name" value="MacB_PCD"/>
    <property type="match status" value="2"/>
</dbReference>
<evidence type="ECO:0000256" key="1">
    <source>
        <dbReference type="ARBA" id="ARBA00004651"/>
    </source>
</evidence>
<keyword evidence="2" id="KW-1003">Cell membrane</keyword>
<feature type="domain" description="MacB-like periplasmic core" evidence="9">
    <location>
        <begin position="98"/>
        <end position="323"/>
    </location>
</feature>
<organism evidence="10 11">
    <name type="scientific">Occallatibacter riparius</name>
    <dbReference type="NCBI Taxonomy" id="1002689"/>
    <lineage>
        <taxon>Bacteria</taxon>
        <taxon>Pseudomonadati</taxon>
        <taxon>Acidobacteriota</taxon>
        <taxon>Terriglobia</taxon>
        <taxon>Terriglobales</taxon>
        <taxon>Acidobacteriaceae</taxon>
        <taxon>Occallatibacter</taxon>
    </lineage>
</organism>
<proteinExistence type="inferred from homology"/>
<dbReference type="PANTHER" id="PTHR30572">
    <property type="entry name" value="MEMBRANE COMPONENT OF TRANSPORTER-RELATED"/>
    <property type="match status" value="1"/>
</dbReference>
<protein>
    <submittedName>
        <fullName evidence="10">ABC transporter permease</fullName>
    </submittedName>
</protein>
<feature type="transmembrane region" description="Helical" evidence="7">
    <location>
        <begin position="370"/>
        <end position="394"/>
    </location>
</feature>
<dbReference type="AlphaFoldDB" id="A0A9J7BWN7"/>
<feature type="transmembrane region" description="Helical" evidence="7">
    <location>
        <begin position="864"/>
        <end position="886"/>
    </location>
</feature>
<sequence length="900" mass="98125">MDLVRSLLSRMVAMFQRRRLDASLDEELRVHIDLAIEEQMRRGVPEAEARRLALREFGGVTQVRETYREQRGLPLIEQIRRDIRYGIFQLWKSPGFALTAILTLALGVGANTTVFSMINGLLLRPLPVPESDRLAVVGMQFGAPNPNYSFPEPLFRAFERRHGAFSTTFAFNHTTFQVKSGASTENIQGQYVSGGFFDALRTVPMLGRTLNAQDDRKGGDSAGFAAVISETLWENRYHRDPAILGQRIVIDNVAFTIVGVMPRSFFGADPLQRPQFFVPLADEEVLAGERSLVKFGHRAWWLNVMGRLAPGATLEQASKEVGAAEGAVLREAVQDADWIKRTEQERHIRFFAEPGSTGFTYIRLNFRKPLMAVFAMCGGILLLACMNLASLLMARGTARQKELATRMALGATRRRLIQQLMIEGLLLGVTGTIAGLALAPAVSHLLVAVLLSGHQQAHLDTSLDWRVFAFASATAVLATLLFALVPAIKATSRNLMERMKDGQNATRTIDRSGILPRVLMGAEVGVALLLVVGAGLIATSLVRLYHDGMGFDPRGLENIEFSMENSGLKGDALMSFYREMGQRLSHAPGVTSVSYELMTPLIGYQWDEDYNDTRGAVHDTFMNSVAPAYFSTMRIPLLAGRDFTWDDTPSVGKKLILNQTAAGQLFPDGPALGRTIRHEERKKLEVYEVVGIVGDAKYADIHSVAPPTGYVPMPQNDFVQSASFVAVVRTNGSTGSLMGTARAITAQMAPQVPVPEVTSMEKIIDDAMGPERMMTLLAVFFAVCALVVTAIGLYGTLAYATARRTTEIGIRMALGAKRSQVVAMVFGQNLWVVMGGTVVGLAAALLVTRALASFLFSTSAHDPWVIAASICALGLAACAASLLPALRAARIEPMAAIRCE</sequence>
<name>A0A9J7BWN7_9BACT</name>
<dbReference type="GO" id="GO:0005886">
    <property type="term" value="C:plasma membrane"/>
    <property type="evidence" value="ECO:0007669"/>
    <property type="project" value="UniProtKB-SubCell"/>
</dbReference>
<evidence type="ECO:0000256" key="2">
    <source>
        <dbReference type="ARBA" id="ARBA00022475"/>
    </source>
</evidence>
<dbReference type="NCBIfam" id="NF038403">
    <property type="entry name" value="perm_prefix_1"/>
    <property type="match status" value="1"/>
</dbReference>
<dbReference type="InterPro" id="IPR017800">
    <property type="entry name" value="ADOP"/>
</dbReference>
<keyword evidence="5 7" id="KW-0472">Membrane</keyword>
<dbReference type="PANTHER" id="PTHR30572:SF4">
    <property type="entry name" value="ABC TRANSPORTER PERMEASE YTRF"/>
    <property type="match status" value="1"/>
</dbReference>
<evidence type="ECO:0000256" key="3">
    <source>
        <dbReference type="ARBA" id="ARBA00022692"/>
    </source>
</evidence>
<dbReference type="EMBL" id="CP093313">
    <property type="protein sequence ID" value="UWZ85437.1"/>
    <property type="molecule type" value="Genomic_DNA"/>
</dbReference>
<gene>
    <name evidence="10" type="ORF">MOP44_05720</name>
</gene>
<evidence type="ECO:0000259" key="8">
    <source>
        <dbReference type="Pfam" id="PF02687"/>
    </source>
</evidence>
<feature type="transmembrane region" description="Helical" evidence="7">
    <location>
        <begin position="821"/>
        <end position="844"/>
    </location>
</feature>
<keyword evidence="4 7" id="KW-1133">Transmembrane helix</keyword>